<evidence type="ECO:0000259" key="6">
    <source>
        <dbReference type="PROSITE" id="PS50893"/>
    </source>
</evidence>
<dbReference type="GO" id="GO:0016887">
    <property type="term" value="F:ATP hydrolysis activity"/>
    <property type="evidence" value="ECO:0007669"/>
    <property type="project" value="InterPro"/>
</dbReference>
<dbReference type="Gene3D" id="3.40.50.300">
    <property type="entry name" value="P-loop containing nucleotide triphosphate hydrolases"/>
    <property type="match status" value="2"/>
</dbReference>
<dbReference type="InterPro" id="IPR003593">
    <property type="entry name" value="AAA+_ATPase"/>
</dbReference>
<dbReference type="AlphaFoldDB" id="A0A3N1D213"/>
<dbReference type="GO" id="GO:0055085">
    <property type="term" value="P:transmembrane transport"/>
    <property type="evidence" value="ECO:0007669"/>
    <property type="project" value="UniProtKB-ARBA"/>
</dbReference>
<evidence type="ECO:0000256" key="4">
    <source>
        <dbReference type="ARBA" id="ARBA00022840"/>
    </source>
</evidence>
<dbReference type="InterPro" id="IPR050319">
    <property type="entry name" value="ABC_transp_ATP-bind"/>
</dbReference>
<keyword evidence="8" id="KW-1185">Reference proteome</keyword>
<dbReference type="CDD" id="cd03257">
    <property type="entry name" value="ABC_NikE_OppD_transporters"/>
    <property type="match status" value="1"/>
</dbReference>
<dbReference type="SMART" id="SM00382">
    <property type="entry name" value="AAA"/>
    <property type="match status" value="1"/>
</dbReference>
<dbReference type="Proteomes" id="UP000272400">
    <property type="component" value="Unassembled WGS sequence"/>
</dbReference>
<keyword evidence="4" id="KW-0067">ATP-binding</keyword>
<evidence type="ECO:0000313" key="8">
    <source>
        <dbReference type="Proteomes" id="UP000272400"/>
    </source>
</evidence>
<gene>
    <name evidence="7" type="ORF">EDD29_5162</name>
</gene>
<proteinExistence type="inferred from homology"/>
<evidence type="ECO:0000256" key="1">
    <source>
        <dbReference type="ARBA" id="ARBA00005417"/>
    </source>
</evidence>
<reference evidence="7 8" key="1">
    <citation type="submission" date="2018-11" db="EMBL/GenBank/DDBJ databases">
        <title>Sequencing the genomes of 1000 actinobacteria strains.</title>
        <authorList>
            <person name="Klenk H.-P."/>
        </authorList>
    </citation>
    <scope>NUCLEOTIDE SEQUENCE [LARGE SCALE GENOMIC DNA]</scope>
    <source>
        <strain evidence="7 8">DSM 44254</strain>
    </source>
</reference>
<evidence type="ECO:0000256" key="2">
    <source>
        <dbReference type="ARBA" id="ARBA00022448"/>
    </source>
</evidence>
<evidence type="ECO:0000256" key="3">
    <source>
        <dbReference type="ARBA" id="ARBA00022741"/>
    </source>
</evidence>
<evidence type="ECO:0000313" key="7">
    <source>
        <dbReference type="EMBL" id="ROO87552.1"/>
    </source>
</evidence>
<organism evidence="7 8">
    <name type="scientific">Actinocorallia herbida</name>
    <dbReference type="NCBI Taxonomy" id="58109"/>
    <lineage>
        <taxon>Bacteria</taxon>
        <taxon>Bacillati</taxon>
        <taxon>Actinomycetota</taxon>
        <taxon>Actinomycetes</taxon>
        <taxon>Streptosporangiales</taxon>
        <taxon>Thermomonosporaceae</taxon>
        <taxon>Actinocorallia</taxon>
    </lineage>
</organism>
<keyword evidence="2" id="KW-0813">Transport</keyword>
<dbReference type="PROSITE" id="PS50893">
    <property type="entry name" value="ABC_TRANSPORTER_2"/>
    <property type="match status" value="1"/>
</dbReference>
<dbReference type="PANTHER" id="PTHR43776">
    <property type="entry name" value="TRANSPORT ATP-BINDING PROTEIN"/>
    <property type="match status" value="1"/>
</dbReference>
<feature type="domain" description="ABC transporter" evidence="6">
    <location>
        <begin position="79"/>
        <end position="300"/>
    </location>
</feature>
<sequence length="300" mass="32155">MKVRRPVAETLRPASPEAVEDLLRACRQPTGDGLLDRRVQTISGGQQRRVALARATSSRHRIAERRTPAEPSPAPTGGLTARRIDVAFRGNRVLSGVDLEVSPGSAVGVTGPSGTGKTLLLRVLAGLHRPDGGTLHLDGAALPARARRRAPEERRRIQFVPQNPLGALNPARTIAATLARPLSRLGGISGPDLDDRVAELLHQVGLPADFADRRPAELSGRQRQRVSIARALAAGPDYLLCDEITSALDPDTGHEIMAMLSRLRTDRGTALLVISHQLDLIETYTDRTLLLGPDGLTSCS</sequence>
<feature type="region of interest" description="Disordered" evidence="5">
    <location>
        <begin position="48"/>
        <end position="79"/>
    </location>
</feature>
<keyword evidence="3" id="KW-0547">Nucleotide-binding</keyword>
<dbReference type="PANTHER" id="PTHR43776:SF7">
    <property type="entry name" value="D,D-DIPEPTIDE TRANSPORT ATP-BINDING PROTEIN DDPF-RELATED"/>
    <property type="match status" value="1"/>
</dbReference>
<dbReference type="GO" id="GO:0005524">
    <property type="term" value="F:ATP binding"/>
    <property type="evidence" value="ECO:0007669"/>
    <property type="project" value="UniProtKB-KW"/>
</dbReference>
<dbReference type="EMBL" id="RJKE01000001">
    <property type="protein sequence ID" value="ROO87552.1"/>
    <property type="molecule type" value="Genomic_DNA"/>
</dbReference>
<protein>
    <submittedName>
        <fullName evidence="7">ABC transporter family protein</fullName>
    </submittedName>
</protein>
<dbReference type="Pfam" id="PF00005">
    <property type="entry name" value="ABC_tran"/>
    <property type="match status" value="1"/>
</dbReference>
<dbReference type="SUPFAM" id="SSF52540">
    <property type="entry name" value="P-loop containing nucleoside triphosphate hydrolases"/>
    <property type="match status" value="2"/>
</dbReference>
<comment type="caution">
    <text evidence="7">The sequence shown here is derived from an EMBL/GenBank/DDBJ whole genome shotgun (WGS) entry which is preliminary data.</text>
</comment>
<comment type="similarity">
    <text evidence="1">Belongs to the ABC transporter superfamily.</text>
</comment>
<evidence type="ECO:0000256" key="5">
    <source>
        <dbReference type="SAM" id="MobiDB-lite"/>
    </source>
</evidence>
<dbReference type="InterPro" id="IPR003439">
    <property type="entry name" value="ABC_transporter-like_ATP-bd"/>
</dbReference>
<accession>A0A3N1D213</accession>
<name>A0A3N1D213_9ACTN</name>
<dbReference type="InterPro" id="IPR027417">
    <property type="entry name" value="P-loop_NTPase"/>
</dbReference>